<keyword evidence="8" id="KW-0496">Mitochondrion</keyword>
<sequence>MCFIGYAIYFDYKRRSAKGYKARLRVKRKVQFGQLDKESAVFPSRSSVREEKLLEGFVEEGIQHLAMAIVMCNRPEQVISIFRQTLADEHFALLNLAVPTARQRLAKLAEHQANSRSRDGQH</sequence>
<dbReference type="GO" id="GO:0005742">
    <property type="term" value="C:mitochondrial outer membrane translocase complex"/>
    <property type="evidence" value="ECO:0007669"/>
    <property type="project" value="InterPro"/>
</dbReference>
<keyword evidence="3" id="KW-0813">Transport</keyword>
<dbReference type="GO" id="GO:0006886">
    <property type="term" value="P:intracellular protein transport"/>
    <property type="evidence" value="ECO:0007669"/>
    <property type="project" value="InterPro"/>
</dbReference>
<evidence type="ECO:0000256" key="8">
    <source>
        <dbReference type="ARBA" id="ARBA00023128"/>
    </source>
</evidence>
<proteinExistence type="inferred from homology"/>
<dbReference type="AlphaFoldDB" id="A0A915CN14"/>
<evidence type="ECO:0000256" key="5">
    <source>
        <dbReference type="ARBA" id="ARBA00022787"/>
    </source>
</evidence>
<dbReference type="Proteomes" id="UP000887574">
    <property type="component" value="Unplaced"/>
</dbReference>
<dbReference type="GO" id="GO:0008320">
    <property type="term" value="F:protein transmembrane transporter activity"/>
    <property type="evidence" value="ECO:0007669"/>
    <property type="project" value="TreeGrafter"/>
</dbReference>
<keyword evidence="10" id="KW-1185">Reference proteome</keyword>
<organism evidence="10 11">
    <name type="scientific">Ditylenchus dipsaci</name>
    <dbReference type="NCBI Taxonomy" id="166011"/>
    <lineage>
        <taxon>Eukaryota</taxon>
        <taxon>Metazoa</taxon>
        <taxon>Ecdysozoa</taxon>
        <taxon>Nematoda</taxon>
        <taxon>Chromadorea</taxon>
        <taxon>Rhabditida</taxon>
        <taxon>Tylenchina</taxon>
        <taxon>Tylenchomorpha</taxon>
        <taxon>Sphaerularioidea</taxon>
        <taxon>Anguinidae</taxon>
        <taxon>Anguininae</taxon>
        <taxon>Ditylenchus</taxon>
    </lineage>
</organism>
<evidence type="ECO:0000256" key="1">
    <source>
        <dbReference type="ARBA" id="ARBA00004572"/>
    </source>
</evidence>
<keyword evidence="6" id="KW-0653">Protein transport</keyword>
<comment type="subcellular location">
    <subcellularLocation>
        <location evidence="1">Mitochondrion outer membrane</location>
        <topology evidence="1">Single-pass membrane protein</topology>
    </subcellularLocation>
</comment>
<evidence type="ECO:0000313" key="11">
    <source>
        <dbReference type="WBParaSite" id="jg10834"/>
    </source>
</evidence>
<dbReference type="GO" id="GO:0016031">
    <property type="term" value="P:tRNA import into mitochondrion"/>
    <property type="evidence" value="ECO:0007669"/>
    <property type="project" value="TreeGrafter"/>
</dbReference>
<keyword evidence="7" id="KW-1133">Transmembrane helix</keyword>
<dbReference type="GO" id="GO:0030150">
    <property type="term" value="P:protein import into mitochondrial matrix"/>
    <property type="evidence" value="ECO:0007669"/>
    <property type="project" value="TreeGrafter"/>
</dbReference>
<dbReference type="GO" id="GO:0006605">
    <property type="term" value="P:protein targeting"/>
    <property type="evidence" value="ECO:0007669"/>
    <property type="project" value="InterPro"/>
</dbReference>
<reference evidence="11" key="1">
    <citation type="submission" date="2022-11" db="UniProtKB">
        <authorList>
            <consortium name="WormBaseParasite"/>
        </authorList>
    </citation>
    <scope>IDENTIFICATION</scope>
</reference>
<dbReference type="PANTHER" id="PTHR12430:SF0">
    <property type="entry name" value="TRANSLOCASE OF OUTER MITOCHONDRIAL MEMBRANE 20"/>
    <property type="match status" value="1"/>
</dbReference>
<evidence type="ECO:0000256" key="9">
    <source>
        <dbReference type="ARBA" id="ARBA00023136"/>
    </source>
</evidence>
<keyword evidence="9" id="KW-0472">Membrane</keyword>
<evidence type="ECO:0000313" key="10">
    <source>
        <dbReference type="Proteomes" id="UP000887574"/>
    </source>
</evidence>
<dbReference type="GO" id="GO:0030943">
    <property type="term" value="F:mitochondrion targeting sequence binding"/>
    <property type="evidence" value="ECO:0007669"/>
    <property type="project" value="TreeGrafter"/>
</dbReference>
<dbReference type="SUPFAM" id="SSF47157">
    <property type="entry name" value="Mitochondrial import receptor subunit Tom20"/>
    <property type="match status" value="1"/>
</dbReference>
<evidence type="ECO:0000256" key="2">
    <source>
        <dbReference type="ARBA" id="ARBA00005792"/>
    </source>
</evidence>
<dbReference type="InterPro" id="IPR002056">
    <property type="entry name" value="MAS20"/>
</dbReference>
<name>A0A915CN14_9BILA</name>
<accession>A0A915CN14</accession>
<keyword evidence="4" id="KW-0812">Transmembrane</keyword>
<keyword evidence="5" id="KW-1000">Mitochondrion outer membrane</keyword>
<dbReference type="PIRSF" id="PIRSF037707">
    <property type="entry name" value="MAS20_rcpt"/>
    <property type="match status" value="1"/>
</dbReference>
<evidence type="ECO:0000256" key="4">
    <source>
        <dbReference type="ARBA" id="ARBA00022692"/>
    </source>
</evidence>
<dbReference type="PANTHER" id="PTHR12430">
    <property type="entry name" value="MITOCHONDRIAL IMPORT RECEPTOR SUBUNIT TOM20"/>
    <property type="match status" value="1"/>
</dbReference>
<evidence type="ECO:0000256" key="3">
    <source>
        <dbReference type="ARBA" id="ARBA00022448"/>
    </source>
</evidence>
<evidence type="ECO:0000256" key="6">
    <source>
        <dbReference type="ARBA" id="ARBA00022927"/>
    </source>
</evidence>
<dbReference type="Pfam" id="PF02064">
    <property type="entry name" value="MAS20"/>
    <property type="match status" value="2"/>
</dbReference>
<dbReference type="Gene3D" id="1.20.960.10">
    <property type="entry name" value="Mitochondrial outer membrane translocase complex, subunit Tom20 domain"/>
    <property type="match status" value="1"/>
</dbReference>
<dbReference type="InterPro" id="IPR023392">
    <property type="entry name" value="Tom20_dom_sf"/>
</dbReference>
<comment type="similarity">
    <text evidence="2">Belongs to the Tom20 family.</text>
</comment>
<evidence type="ECO:0000256" key="7">
    <source>
        <dbReference type="ARBA" id="ARBA00022989"/>
    </source>
</evidence>
<dbReference type="WBParaSite" id="jg10834">
    <property type="protein sequence ID" value="jg10834"/>
    <property type="gene ID" value="jg10834"/>
</dbReference>
<protein>
    <submittedName>
        <fullName evidence="11">Uncharacterized protein</fullName>
    </submittedName>
</protein>